<keyword evidence="2" id="KW-0012">Acyltransferase</keyword>
<protein>
    <submittedName>
        <fullName evidence="2">Acyltransferase</fullName>
    </submittedName>
</protein>
<keyword evidence="2" id="KW-0808">Transferase</keyword>
<dbReference type="Proteomes" id="UP000659388">
    <property type="component" value="Unassembled WGS sequence"/>
</dbReference>
<name>A0A937F9C8_9BACT</name>
<evidence type="ECO:0000256" key="1">
    <source>
        <dbReference type="SAM" id="Phobius"/>
    </source>
</evidence>
<dbReference type="AlphaFoldDB" id="A0A937F9C8"/>
<feature type="transmembrane region" description="Helical" evidence="1">
    <location>
        <begin position="121"/>
        <end position="143"/>
    </location>
</feature>
<keyword evidence="1" id="KW-0812">Transmembrane</keyword>
<gene>
    <name evidence="2" type="ORF">JL102_21375</name>
</gene>
<organism evidence="2 3">
    <name type="scientific">Fulvivirga sediminis</name>
    <dbReference type="NCBI Taxonomy" id="2803949"/>
    <lineage>
        <taxon>Bacteria</taxon>
        <taxon>Pseudomonadati</taxon>
        <taxon>Bacteroidota</taxon>
        <taxon>Cytophagia</taxon>
        <taxon>Cytophagales</taxon>
        <taxon>Fulvivirgaceae</taxon>
        <taxon>Fulvivirga</taxon>
    </lineage>
</organism>
<feature type="transmembrane region" description="Helical" evidence="1">
    <location>
        <begin position="27"/>
        <end position="50"/>
    </location>
</feature>
<comment type="caution">
    <text evidence="2">The sequence shown here is derived from an EMBL/GenBank/DDBJ whole genome shotgun (WGS) entry which is preliminary data.</text>
</comment>
<proteinExistence type="predicted"/>
<sequence length="147" mass="17045">MGLSLSEYVKRRNGVAMGSSKSLRNNLYRSLGASNFSLFWNYWNPIFGYYLGNFIFKPLKKFAPVSLALILTFVFCGLIHDAVTTLLRQHISLFFTLWFFFMSLIVLLTRSLQHNFSKQTWLTRAAINIAFISICFLATYLILKVDY</sequence>
<accession>A0A937F9C8</accession>
<dbReference type="RefSeq" id="WP_202246507.1">
    <property type="nucleotide sequence ID" value="NZ_JAESIY010000015.1"/>
</dbReference>
<reference evidence="2" key="1">
    <citation type="submission" date="2021-01" db="EMBL/GenBank/DDBJ databases">
        <title>Fulvivirga kasyanovii gen. nov., sp nov., a novel member of the phylum Bacteroidetes isolated from seawater in a mussel farm.</title>
        <authorList>
            <person name="Zhao L.-H."/>
            <person name="Wang Z.-J."/>
        </authorList>
    </citation>
    <scope>NUCLEOTIDE SEQUENCE</scope>
    <source>
        <strain evidence="2">2943</strain>
    </source>
</reference>
<keyword evidence="1" id="KW-0472">Membrane</keyword>
<feature type="transmembrane region" description="Helical" evidence="1">
    <location>
        <begin position="62"/>
        <end position="83"/>
    </location>
</feature>
<keyword evidence="3" id="KW-1185">Reference proteome</keyword>
<evidence type="ECO:0000313" key="3">
    <source>
        <dbReference type="Proteomes" id="UP000659388"/>
    </source>
</evidence>
<dbReference type="EMBL" id="JAESIY010000015">
    <property type="protein sequence ID" value="MBL3658716.1"/>
    <property type="molecule type" value="Genomic_DNA"/>
</dbReference>
<keyword evidence="1" id="KW-1133">Transmembrane helix</keyword>
<evidence type="ECO:0000313" key="2">
    <source>
        <dbReference type="EMBL" id="MBL3658716.1"/>
    </source>
</evidence>
<dbReference type="GO" id="GO:0016746">
    <property type="term" value="F:acyltransferase activity"/>
    <property type="evidence" value="ECO:0007669"/>
    <property type="project" value="UniProtKB-KW"/>
</dbReference>
<feature type="transmembrane region" description="Helical" evidence="1">
    <location>
        <begin position="89"/>
        <end position="109"/>
    </location>
</feature>